<evidence type="ECO:0000313" key="3">
    <source>
        <dbReference type="Proteomes" id="UP001470230"/>
    </source>
</evidence>
<organism evidence="2 3">
    <name type="scientific">Tritrichomonas musculus</name>
    <dbReference type="NCBI Taxonomy" id="1915356"/>
    <lineage>
        <taxon>Eukaryota</taxon>
        <taxon>Metamonada</taxon>
        <taxon>Parabasalia</taxon>
        <taxon>Tritrichomonadida</taxon>
        <taxon>Tritrichomonadidae</taxon>
        <taxon>Tritrichomonas</taxon>
    </lineage>
</organism>
<protein>
    <submittedName>
        <fullName evidence="2">Uncharacterized protein</fullName>
    </submittedName>
</protein>
<proteinExistence type="predicted"/>
<name>A0ABR2L904_9EUKA</name>
<feature type="compositionally biased region" description="Basic and acidic residues" evidence="1">
    <location>
        <begin position="211"/>
        <end position="226"/>
    </location>
</feature>
<evidence type="ECO:0000313" key="2">
    <source>
        <dbReference type="EMBL" id="KAK8899835.1"/>
    </source>
</evidence>
<reference evidence="2 3" key="1">
    <citation type="submission" date="2024-04" db="EMBL/GenBank/DDBJ databases">
        <title>Tritrichomonas musculus Genome.</title>
        <authorList>
            <person name="Alves-Ferreira E."/>
            <person name="Grigg M."/>
            <person name="Lorenzi H."/>
            <person name="Galac M."/>
        </authorList>
    </citation>
    <scope>NUCLEOTIDE SEQUENCE [LARGE SCALE GENOMIC DNA]</scope>
    <source>
        <strain evidence="2 3">EAF2021</strain>
    </source>
</reference>
<keyword evidence="3" id="KW-1185">Reference proteome</keyword>
<comment type="caution">
    <text evidence="2">The sequence shown here is derived from an EMBL/GenBank/DDBJ whole genome shotgun (WGS) entry which is preliminary data.</text>
</comment>
<accession>A0ABR2L904</accession>
<evidence type="ECO:0000256" key="1">
    <source>
        <dbReference type="SAM" id="MobiDB-lite"/>
    </source>
</evidence>
<dbReference type="EMBL" id="JAPFFF010000001">
    <property type="protein sequence ID" value="KAK8899835.1"/>
    <property type="molecule type" value="Genomic_DNA"/>
</dbReference>
<gene>
    <name evidence="2" type="ORF">M9Y10_002157</name>
</gene>
<dbReference type="Proteomes" id="UP001470230">
    <property type="component" value="Unassembled WGS sequence"/>
</dbReference>
<sequence length="911" mass="106485">MIENFILFFNLFVPTMNDDLQSNFESDFDIALPNVPVFVVYGQCSEYLVDFPDDNIKMLNLSPQMAKVINNIRKFECSPENLHRQVKTYFSKFKSIFLYEILTNIIEIPFRIQISIELIEDLLCSISVLPYLFYSLILIISKTQSLNVNQIAFIELLKMKSIISFEDYSKIIKFINSNSATCNYQNFLSKQINQKENAILEPEDIISDEIYNNKDKDTNEDQKNSEEDAEEFDNEIEENELLENIKDEMILFPKGFPGNRYSIETKKFASLLYYSSRYSLYLMRQLFALPCERTIEKFTESFIQDINKSLFDIKKMDQLLTYQNIKFNKVEDCTIGVDAAVFNPISGRELKKKHTFLNGIVDDDTMYSSIFVFEILPLNPNLHSFPVNVMIKETGFADDTISLRRNEIIQKLQTKNMNFIFSSSDGDKHFDAEHEDAFHEYEPLLENGVPFDILVQKVGKRLSLKPWPVSDPFHLIKRIRIKSLFTDVALSLLQKYDQNELDIFIQSSMCIKDKSSQGAMKDSYPLTLFGYESFIASKQFTQSHFLIFPLYLFIEALRNSRLKKDIRKKYLNTSFIFFNYFIHSLNFVKTVATRMQLIRMMNTILAICYALDRNDLNISHLGTHPIECFFGVVRVNCHYNHSFCNVIHAISKSVICHKFMDDLNIKKKIYGRKTTAGAKIDSNTQGQIGHFPFTPDEIFLFFLKRLYNLPFQQIEIYNYEEWIKYVIQNHCDSDDSDLYTQGNLAGCNIFCRNIAVTKNRKKPIENKKPKETKELMKSKNCFKNNYLKKYPEEMNELIKSSLMNAITLFKGNSFAIVHNYFGFIIHKNGKILDDTQRNLSIVSKVFIEYDSHKKSQEKMKQKKQKEMMKKARSNFDQLNQQGIFSPPLGQTYFTPKSNSSFVLSYNNSEKK</sequence>
<feature type="region of interest" description="Disordered" evidence="1">
    <location>
        <begin position="211"/>
        <end position="233"/>
    </location>
</feature>